<organism evidence="1 2">
    <name type="scientific">Ixodes persulcatus</name>
    <name type="common">Taiga tick</name>
    <dbReference type="NCBI Taxonomy" id="34615"/>
    <lineage>
        <taxon>Eukaryota</taxon>
        <taxon>Metazoa</taxon>
        <taxon>Ecdysozoa</taxon>
        <taxon>Arthropoda</taxon>
        <taxon>Chelicerata</taxon>
        <taxon>Arachnida</taxon>
        <taxon>Acari</taxon>
        <taxon>Parasitiformes</taxon>
        <taxon>Ixodida</taxon>
        <taxon>Ixodoidea</taxon>
        <taxon>Ixodidae</taxon>
        <taxon>Ixodinae</taxon>
        <taxon>Ixodes</taxon>
    </lineage>
</organism>
<reference evidence="1 2" key="1">
    <citation type="journal article" date="2020" name="Cell">
        <title>Large-Scale Comparative Analyses of Tick Genomes Elucidate Their Genetic Diversity and Vector Capacities.</title>
        <authorList>
            <consortium name="Tick Genome and Microbiome Consortium (TIGMIC)"/>
            <person name="Jia N."/>
            <person name="Wang J."/>
            <person name="Shi W."/>
            <person name="Du L."/>
            <person name="Sun Y."/>
            <person name="Zhan W."/>
            <person name="Jiang J.F."/>
            <person name="Wang Q."/>
            <person name="Zhang B."/>
            <person name="Ji P."/>
            <person name="Bell-Sakyi L."/>
            <person name="Cui X.M."/>
            <person name="Yuan T.T."/>
            <person name="Jiang B.G."/>
            <person name="Yang W.F."/>
            <person name="Lam T.T."/>
            <person name="Chang Q.C."/>
            <person name="Ding S.J."/>
            <person name="Wang X.J."/>
            <person name="Zhu J.G."/>
            <person name="Ruan X.D."/>
            <person name="Zhao L."/>
            <person name="Wei J.T."/>
            <person name="Ye R.Z."/>
            <person name="Que T.C."/>
            <person name="Du C.H."/>
            <person name="Zhou Y.H."/>
            <person name="Cheng J.X."/>
            <person name="Dai P.F."/>
            <person name="Guo W.B."/>
            <person name="Han X.H."/>
            <person name="Huang E.J."/>
            <person name="Li L.F."/>
            <person name="Wei W."/>
            <person name="Gao Y.C."/>
            <person name="Liu J.Z."/>
            <person name="Shao H.Z."/>
            <person name="Wang X."/>
            <person name="Wang C.C."/>
            <person name="Yang T.C."/>
            <person name="Huo Q.B."/>
            <person name="Li W."/>
            <person name="Chen H.Y."/>
            <person name="Chen S.E."/>
            <person name="Zhou L.G."/>
            <person name="Ni X.B."/>
            <person name="Tian J.H."/>
            <person name="Sheng Y."/>
            <person name="Liu T."/>
            <person name="Pan Y.S."/>
            <person name="Xia L.Y."/>
            <person name="Li J."/>
            <person name="Zhao F."/>
            <person name="Cao W.C."/>
        </authorList>
    </citation>
    <scope>NUCLEOTIDE SEQUENCE [LARGE SCALE GENOMIC DNA]</scope>
    <source>
        <strain evidence="1">Iper-2018</strain>
    </source>
</reference>
<gene>
    <name evidence="1" type="ORF">HPB47_010601</name>
</gene>
<comment type="caution">
    <text evidence="1">The sequence shown here is derived from an EMBL/GenBank/DDBJ whole genome shotgun (WGS) entry which is preliminary data.</text>
</comment>
<name>A0AC60NYL4_IXOPE</name>
<feature type="non-terminal residue" evidence="1">
    <location>
        <position position="1"/>
    </location>
</feature>
<protein>
    <submittedName>
        <fullName evidence="1">Uncharacterized protein</fullName>
    </submittedName>
</protein>
<evidence type="ECO:0000313" key="1">
    <source>
        <dbReference type="EMBL" id="KAG0412241.1"/>
    </source>
</evidence>
<keyword evidence="2" id="KW-1185">Reference proteome</keyword>
<proteinExistence type="predicted"/>
<sequence length="651" mass="73723">QLKSMAGAVERDSVISNIQDTIHEFMEGEKSRREANASLFKVDCDGGEGPLELSLGQLAPQRVDMNRQLAELGEMLQAKEDLAARMHANGEHLEVVRSQYQATTKELEKEVALLKKERDDLSVLVVSGNNASKKPQQSVISEQRRKRIKELEERVAELRKKVQEQAKMIRLKEEAERAAKKLKAEILEMKQTRVRLMRQLKEESERHRRAQGERDREVRALRLREQQRAAQAARQERQSGLKMTVLRRRMEEALAAKSRLEAALQKRQVAAGKTGAPGDMAARVKATVEQELALAVDSRKLEQHIEALVEGRKDLAAEVHSLRQALQKPGSKDAALRERLEELQAELQDERSPPTLPNGVQATASELACHPVLVHCQDVLPNAAKMDGSVSDKRAKNLFAGACAAECKLIGTHLFQMLSEREIGACQRADEVSREAEDSRAKLEEVQSKLQEAEAKLREAQESKDRDLKAMELKLLAVEKEHQDRMLCLLKHSTSTSLGTTPTLDTSLAERLEIQARDSTKPFDKEISRLQAVHEELERKTKEVEQLQEVIKHGARPVLGVDYSAKKKKPVKDKKYELVTMSDILDDSFEEHTNDENDPDWAGSPMFPQTNRKRKSRDEDLPEMKDIPIEEESKVLHFSKQLSDLKEMQLL</sequence>
<accession>A0AC60NYL4</accession>
<dbReference type="Proteomes" id="UP000805193">
    <property type="component" value="Unassembled WGS sequence"/>
</dbReference>
<evidence type="ECO:0000313" key="2">
    <source>
        <dbReference type="Proteomes" id="UP000805193"/>
    </source>
</evidence>
<dbReference type="EMBL" id="JABSTQ010011364">
    <property type="protein sequence ID" value="KAG0412241.1"/>
    <property type="molecule type" value="Genomic_DNA"/>
</dbReference>